<dbReference type="GO" id="GO:0006508">
    <property type="term" value="P:proteolysis"/>
    <property type="evidence" value="ECO:0007669"/>
    <property type="project" value="UniProtKB-KW"/>
</dbReference>
<dbReference type="PANTHER" id="PTHR47053:SF4">
    <property type="entry name" value="ENDOPEPTIDASE LYTE-RELATED"/>
    <property type="match status" value="1"/>
</dbReference>
<keyword evidence="2" id="KW-0645">Protease</keyword>
<evidence type="ECO:0000256" key="1">
    <source>
        <dbReference type="ARBA" id="ARBA00007074"/>
    </source>
</evidence>
<dbReference type="InterPro" id="IPR051202">
    <property type="entry name" value="Peptidase_C40"/>
</dbReference>
<sequence length="223" mass="24857">MSIRHRLLLLFSLFMVFSFLVVVSNSEAARIKEKKVAAASKKKAVAVKMKQPSRKISHNDSRQRPLHLEEQYLVSELEPQENAVLQKAFGLLGIRYRFGGSSYAGIDCSAFVRKVFASQSLSLPRTAREQYALGKDVAPGELQKGDLLFYRTYAGFPSHVGIYIGNELMIHASSEGGRVMISRVDTPYFLSRFLGARRIPSDGGGNLWEVAGTEELEKELVDV</sequence>
<evidence type="ECO:0000256" key="2">
    <source>
        <dbReference type="ARBA" id="ARBA00022670"/>
    </source>
</evidence>
<organism evidence="6 7">
    <name type="scientific">Geotalea daltonii (strain DSM 22248 / JCM 15807 / FRC-32)</name>
    <name type="common">Geobacter daltonii</name>
    <dbReference type="NCBI Taxonomy" id="316067"/>
    <lineage>
        <taxon>Bacteria</taxon>
        <taxon>Pseudomonadati</taxon>
        <taxon>Thermodesulfobacteriota</taxon>
        <taxon>Desulfuromonadia</taxon>
        <taxon>Geobacterales</taxon>
        <taxon>Geobacteraceae</taxon>
        <taxon>Geotalea</taxon>
    </lineage>
</organism>
<dbReference type="InterPro" id="IPR000064">
    <property type="entry name" value="NLP_P60_dom"/>
</dbReference>
<dbReference type="GO" id="GO:0008234">
    <property type="term" value="F:cysteine-type peptidase activity"/>
    <property type="evidence" value="ECO:0007669"/>
    <property type="project" value="UniProtKB-KW"/>
</dbReference>
<dbReference type="MEROPS" id="C40.004"/>
<dbReference type="Gene3D" id="3.90.1720.10">
    <property type="entry name" value="endopeptidase domain like (from Nostoc punctiforme)"/>
    <property type="match status" value="1"/>
</dbReference>
<evidence type="ECO:0000313" key="6">
    <source>
        <dbReference type="EMBL" id="ACM21098.1"/>
    </source>
</evidence>
<dbReference type="OrthoDB" id="9807055at2"/>
<evidence type="ECO:0000259" key="5">
    <source>
        <dbReference type="PROSITE" id="PS51935"/>
    </source>
</evidence>
<reference evidence="6 7" key="1">
    <citation type="submission" date="2009-01" db="EMBL/GenBank/DDBJ databases">
        <title>Complete sequence of Geobacter sp. FRC-32.</title>
        <authorList>
            <consortium name="US DOE Joint Genome Institute"/>
            <person name="Lucas S."/>
            <person name="Copeland A."/>
            <person name="Lapidus A."/>
            <person name="Glavina del Rio T."/>
            <person name="Dalin E."/>
            <person name="Tice H."/>
            <person name="Bruce D."/>
            <person name="Goodwin L."/>
            <person name="Pitluck S."/>
            <person name="Saunders E."/>
            <person name="Brettin T."/>
            <person name="Detter J.C."/>
            <person name="Han C."/>
            <person name="Larimer F."/>
            <person name="Land M."/>
            <person name="Hauser L."/>
            <person name="Kyrpides N."/>
            <person name="Ovchinnikova G."/>
            <person name="Kostka J."/>
            <person name="Richardson P."/>
        </authorList>
    </citation>
    <scope>NUCLEOTIDE SEQUENCE [LARGE SCALE GENOMIC DNA]</scope>
    <source>
        <strain evidence="7">DSM 22248 / JCM 15807 / FRC-32</strain>
    </source>
</reference>
<keyword evidence="4" id="KW-0788">Thiol protease</keyword>
<feature type="domain" description="NlpC/P60" evidence="5">
    <location>
        <begin position="78"/>
        <end position="200"/>
    </location>
</feature>
<evidence type="ECO:0000256" key="3">
    <source>
        <dbReference type="ARBA" id="ARBA00022801"/>
    </source>
</evidence>
<dbReference type="AlphaFoldDB" id="B9M1L6"/>
<evidence type="ECO:0000256" key="4">
    <source>
        <dbReference type="ARBA" id="ARBA00022807"/>
    </source>
</evidence>
<evidence type="ECO:0000313" key="7">
    <source>
        <dbReference type="Proteomes" id="UP000007721"/>
    </source>
</evidence>
<comment type="similarity">
    <text evidence="1">Belongs to the peptidase C40 family.</text>
</comment>
<dbReference type="eggNOG" id="COG0791">
    <property type="taxonomic scope" value="Bacteria"/>
</dbReference>
<gene>
    <name evidence="6" type="ordered locus">Geob_2749</name>
</gene>
<dbReference type="PROSITE" id="PS51935">
    <property type="entry name" value="NLPC_P60"/>
    <property type="match status" value="1"/>
</dbReference>
<proteinExistence type="inferred from homology"/>
<dbReference type="HOGENOM" id="CLU_016043_6_2_7"/>
<dbReference type="STRING" id="316067.Geob_2749"/>
<dbReference type="RefSeq" id="WP_012647826.1">
    <property type="nucleotide sequence ID" value="NC_011979.1"/>
</dbReference>
<dbReference type="Pfam" id="PF00877">
    <property type="entry name" value="NLPC_P60"/>
    <property type="match status" value="1"/>
</dbReference>
<dbReference type="Proteomes" id="UP000007721">
    <property type="component" value="Chromosome"/>
</dbReference>
<keyword evidence="7" id="KW-1185">Reference proteome</keyword>
<dbReference type="PANTHER" id="PTHR47053">
    <property type="entry name" value="MUREIN DD-ENDOPEPTIDASE MEPH-RELATED"/>
    <property type="match status" value="1"/>
</dbReference>
<keyword evidence="3" id="KW-0378">Hydrolase</keyword>
<accession>B9M1L6</accession>
<dbReference type="InterPro" id="IPR038765">
    <property type="entry name" value="Papain-like_cys_pep_sf"/>
</dbReference>
<name>B9M1L6_GEODF</name>
<dbReference type="EMBL" id="CP001390">
    <property type="protein sequence ID" value="ACM21098.1"/>
    <property type="molecule type" value="Genomic_DNA"/>
</dbReference>
<dbReference type="SUPFAM" id="SSF54001">
    <property type="entry name" value="Cysteine proteinases"/>
    <property type="match status" value="1"/>
</dbReference>
<dbReference type="KEGG" id="geo:Geob_2749"/>
<protein>
    <submittedName>
        <fullName evidence="6">NLPC_P60 superfamily protein</fullName>
    </submittedName>
</protein>